<dbReference type="InterPro" id="IPR049142">
    <property type="entry name" value="MS_channel_1st"/>
</dbReference>
<feature type="domain" description="Mechanosensitive ion channel MscS C-terminal" evidence="11">
    <location>
        <begin position="441"/>
        <end position="525"/>
    </location>
</feature>
<evidence type="ECO:0000256" key="6">
    <source>
        <dbReference type="ARBA" id="ARBA00023136"/>
    </source>
</evidence>
<evidence type="ECO:0000256" key="5">
    <source>
        <dbReference type="ARBA" id="ARBA00022989"/>
    </source>
</evidence>
<dbReference type="InterPro" id="IPR011014">
    <property type="entry name" value="MscS_channel_TM-2"/>
</dbReference>
<organism evidence="13 14">
    <name type="scientific">Qipengyuania benthica</name>
    <dbReference type="NCBI Taxonomy" id="3067651"/>
    <lineage>
        <taxon>Bacteria</taxon>
        <taxon>Pseudomonadati</taxon>
        <taxon>Pseudomonadota</taxon>
        <taxon>Alphaproteobacteria</taxon>
        <taxon>Sphingomonadales</taxon>
        <taxon>Erythrobacteraceae</taxon>
        <taxon>Qipengyuania</taxon>
    </lineage>
</organism>
<feature type="transmembrane region" description="Helical" evidence="8">
    <location>
        <begin position="281"/>
        <end position="303"/>
    </location>
</feature>
<dbReference type="Pfam" id="PF21088">
    <property type="entry name" value="MS_channel_1st"/>
    <property type="match status" value="1"/>
</dbReference>
<feature type="transmembrane region" description="Helical" evidence="8">
    <location>
        <begin position="324"/>
        <end position="341"/>
    </location>
</feature>
<evidence type="ECO:0000256" key="7">
    <source>
        <dbReference type="SAM" id="MobiDB-lite"/>
    </source>
</evidence>
<evidence type="ECO:0000256" key="4">
    <source>
        <dbReference type="ARBA" id="ARBA00022692"/>
    </source>
</evidence>
<evidence type="ECO:0000256" key="8">
    <source>
        <dbReference type="SAM" id="Phobius"/>
    </source>
</evidence>
<sequence length="540" mass="58435">MAYRTFFLAVASCMLALLSPPAAAQTLAAPEPAAEASDAEPQPDPFKRETPRSTVTALLQALADGDYVRAANYFADGADGTDADAPDASILDGEAAALARRFQAALDRGGSLTPFAALSNDPEGQLDDGLPADLEQIGRLADEPEPTPILLERLSLEDGTAQWRVSSQTTQAIADFVPPEMVTETDEAEEIVVGGAPWTDWLLLIGIAIAAFIVFRIASALVLRLLRSALSEHEASPVYRFFQAALPPLSLYLVVVTFYLVSADLPVSIVARQTLLRYAGIVAWIALAWFALRLVDAIARVLTGRMHRAERRQAATVVTFMRRGAKVALLAIAFIAVLDTIGLDVTTGIAALGIGGLALALGAQKTIENLVGSVTLIADRPVQVGDVAKIGDVFGTVEDIGMRSTLVRTNDRTLVSIPNGNLASDRIENFALRDRFLFNQTLGVTYDTDADQMERLLAELRAILQADENIIDDEVRVRFNGFGDSALHVEFFAYFRTRSYPESLAMQETLLFAIMRKLDELGIGIAFPTRTIRLQTEQTV</sequence>
<feature type="transmembrane region" description="Helical" evidence="8">
    <location>
        <begin position="201"/>
        <end position="226"/>
    </location>
</feature>
<gene>
    <name evidence="13" type="ORF">Q9K01_11680</name>
</gene>
<feature type="region of interest" description="Disordered" evidence="7">
    <location>
        <begin position="28"/>
        <end position="52"/>
    </location>
</feature>
<evidence type="ECO:0000313" key="14">
    <source>
        <dbReference type="Proteomes" id="UP001235664"/>
    </source>
</evidence>
<dbReference type="InterPro" id="IPR010920">
    <property type="entry name" value="LSM_dom_sf"/>
</dbReference>
<dbReference type="InterPro" id="IPR006686">
    <property type="entry name" value="MscS_channel_CS"/>
</dbReference>
<evidence type="ECO:0000256" key="9">
    <source>
        <dbReference type="SAM" id="SignalP"/>
    </source>
</evidence>
<feature type="compositionally biased region" description="Low complexity" evidence="7">
    <location>
        <begin position="28"/>
        <end position="40"/>
    </location>
</feature>
<dbReference type="PANTHER" id="PTHR30566:SF5">
    <property type="entry name" value="MECHANOSENSITIVE ION CHANNEL PROTEIN 1, MITOCHONDRIAL-RELATED"/>
    <property type="match status" value="1"/>
</dbReference>
<dbReference type="InterPro" id="IPR023408">
    <property type="entry name" value="MscS_beta-dom_sf"/>
</dbReference>
<dbReference type="InterPro" id="IPR049278">
    <property type="entry name" value="MS_channel_C"/>
</dbReference>
<comment type="caution">
    <text evidence="13">The sequence shown here is derived from an EMBL/GenBank/DDBJ whole genome shotgun (WGS) entry which is preliminary data.</text>
</comment>
<dbReference type="PROSITE" id="PS01246">
    <property type="entry name" value="UPF0003"/>
    <property type="match status" value="1"/>
</dbReference>
<keyword evidence="5 8" id="KW-1133">Transmembrane helix</keyword>
<dbReference type="InterPro" id="IPR006685">
    <property type="entry name" value="MscS_channel_2nd"/>
</dbReference>
<keyword evidence="9" id="KW-0732">Signal</keyword>
<feature type="domain" description="Mechanosensitive ion channel MscS" evidence="10">
    <location>
        <begin position="366"/>
        <end position="430"/>
    </location>
</feature>
<dbReference type="SUPFAM" id="SSF50182">
    <property type="entry name" value="Sm-like ribonucleoproteins"/>
    <property type="match status" value="1"/>
</dbReference>
<dbReference type="Gene3D" id="3.30.70.100">
    <property type="match status" value="1"/>
</dbReference>
<evidence type="ECO:0000256" key="1">
    <source>
        <dbReference type="ARBA" id="ARBA00004651"/>
    </source>
</evidence>
<feature type="signal peptide" evidence="9">
    <location>
        <begin position="1"/>
        <end position="24"/>
    </location>
</feature>
<evidence type="ECO:0000259" key="11">
    <source>
        <dbReference type="Pfam" id="PF21082"/>
    </source>
</evidence>
<dbReference type="RefSeq" id="WP_305930419.1">
    <property type="nucleotide sequence ID" value="NZ_JAVAIL010000003.1"/>
</dbReference>
<dbReference type="Gene3D" id="2.30.30.60">
    <property type="match status" value="1"/>
</dbReference>
<keyword evidence="4 8" id="KW-0812">Transmembrane</keyword>
<keyword evidence="6 8" id="KW-0472">Membrane</keyword>
<dbReference type="PANTHER" id="PTHR30566">
    <property type="entry name" value="YNAI-RELATED MECHANOSENSITIVE ION CHANNEL"/>
    <property type="match status" value="1"/>
</dbReference>
<evidence type="ECO:0000259" key="12">
    <source>
        <dbReference type="Pfam" id="PF21088"/>
    </source>
</evidence>
<feature type="chain" id="PRO_5045174347" evidence="9">
    <location>
        <begin position="25"/>
        <end position="540"/>
    </location>
</feature>
<comment type="subcellular location">
    <subcellularLocation>
        <location evidence="1">Cell membrane</location>
        <topology evidence="1">Multi-pass membrane protein</topology>
    </subcellularLocation>
</comment>
<proteinExistence type="inferred from homology"/>
<evidence type="ECO:0000256" key="3">
    <source>
        <dbReference type="ARBA" id="ARBA00022475"/>
    </source>
</evidence>
<keyword evidence="14" id="KW-1185">Reference proteome</keyword>
<dbReference type="Proteomes" id="UP001235664">
    <property type="component" value="Unassembled WGS sequence"/>
</dbReference>
<accession>A0ABT9HAE2</accession>
<name>A0ABT9HAE2_9SPHN</name>
<evidence type="ECO:0000256" key="2">
    <source>
        <dbReference type="ARBA" id="ARBA00008017"/>
    </source>
</evidence>
<dbReference type="Gene3D" id="1.10.287.1260">
    <property type="match status" value="1"/>
</dbReference>
<dbReference type="Pfam" id="PF00924">
    <property type="entry name" value="MS_channel_2nd"/>
    <property type="match status" value="1"/>
</dbReference>
<evidence type="ECO:0000259" key="10">
    <source>
        <dbReference type="Pfam" id="PF00924"/>
    </source>
</evidence>
<feature type="domain" description="Mechanosensitive ion channel transmembrane helices 2/3" evidence="12">
    <location>
        <begin position="326"/>
        <end position="364"/>
    </location>
</feature>
<comment type="similarity">
    <text evidence="2">Belongs to the MscS (TC 1.A.23) family.</text>
</comment>
<keyword evidence="3" id="KW-1003">Cell membrane</keyword>
<dbReference type="Pfam" id="PF21082">
    <property type="entry name" value="MS_channel_3rd"/>
    <property type="match status" value="1"/>
</dbReference>
<dbReference type="InterPro" id="IPR011066">
    <property type="entry name" value="MscS_channel_C_sf"/>
</dbReference>
<evidence type="ECO:0000313" key="13">
    <source>
        <dbReference type="EMBL" id="MDP4540287.1"/>
    </source>
</evidence>
<dbReference type="SUPFAM" id="SSF82861">
    <property type="entry name" value="Mechanosensitive channel protein MscS (YggB), transmembrane region"/>
    <property type="match status" value="1"/>
</dbReference>
<dbReference type="SUPFAM" id="SSF82689">
    <property type="entry name" value="Mechanosensitive channel protein MscS (YggB), C-terminal domain"/>
    <property type="match status" value="1"/>
</dbReference>
<protein>
    <submittedName>
        <fullName evidence="13">Mechanosensitive ion channel family protein</fullName>
    </submittedName>
</protein>
<dbReference type="EMBL" id="JAVAIL010000003">
    <property type="protein sequence ID" value="MDP4540287.1"/>
    <property type="molecule type" value="Genomic_DNA"/>
</dbReference>
<reference evidence="13 14" key="1">
    <citation type="submission" date="2023-08" db="EMBL/GenBank/DDBJ databases">
        <title>genomic of DY56.</title>
        <authorList>
            <person name="Wang Y."/>
        </authorList>
    </citation>
    <scope>NUCLEOTIDE SEQUENCE [LARGE SCALE GENOMIC DNA]</scope>
    <source>
        <strain evidence="13 14">DY56-A-20</strain>
    </source>
</reference>
<feature type="transmembrane region" description="Helical" evidence="8">
    <location>
        <begin position="238"/>
        <end position="261"/>
    </location>
</feature>